<accession>A0AAQ3KLW2</accession>
<dbReference type="InterPro" id="IPR006760">
    <property type="entry name" value="Endosulphine"/>
</dbReference>
<protein>
    <recommendedName>
        <fullName evidence="6">cAMP-regulated phosphoprotein 19-related protein</fullName>
    </recommendedName>
</protein>
<evidence type="ECO:0000256" key="3">
    <source>
        <dbReference type="SAM" id="MobiDB-lite"/>
    </source>
</evidence>
<feature type="compositionally biased region" description="Polar residues" evidence="3">
    <location>
        <begin position="211"/>
        <end position="229"/>
    </location>
</feature>
<evidence type="ECO:0000256" key="2">
    <source>
        <dbReference type="RuleBase" id="RU363120"/>
    </source>
</evidence>
<evidence type="ECO:0000313" key="4">
    <source>
        <dbReference type="EMBL" id="WOL10990.1"/>
    </source>
</evidence>
<dbReference type="GO" id="GO:0005737">
    <property type="term" value="C:cytoplasm"/>
    <property type="evidence" value="ECO:0007669"/>
    <property type="project" value="TreeGrafter"/>
</dbReference>
<dbReference type="GO" id="GO:0004864">
    <property type="term" value="F:protein phosphatase inhibitor activity"/>
    <property type="evidence" value="ECO:0007669"/>
    <property type="project" value="TreeGrafter"/>
</dbReference>
<evidence type="ECO:0008006" key="6">
    <source>
        <dbReference type="Google" id="ProtNLM"/>
    </source>
</evidence>
<feature type="compositionally biased region" description="Polar residues" evidence="3">
    <location>
        <begin position="121"/>
        <end position="151"/>
    </location>
</feature>
<organism evidence="4 5">
    <name type="scientific">Canna indica</name>
    <name type="common">Indian-shot</name>
    <dbReference type="NCBI Taxonomy" id="4628"/>
    <lineage>
        <taxon>Eukaryota</taxon>
        <taxon>Viridiplantae</taxon>
        <taxon>Streptophyta</taxon>
        <taxon>Embryophyta</taxon>
        <taxon>Tracheophyta</taxon>
        <taxon>Spermatophyta</taxon>
        <taxon>Magnoliopsida</taxon>
        <taxon>Liliopsida</taxon>
        <taxon>Zingiberales</taxon>
        <taxon>Cannaceae</taxon>
        <taxon>Canna</taxon>
    </lineage>
</organism>
<dbReference type="Pfam" id="PF04667">
    <property type="entry name" value="Endosulfine"/>
    <property type="match status" value="1"/>
</dbReference>
<evidence type="ECO:0000256" key="1">
    <source>
        <dbReference type="ARBA" id="ARBA00010520"/>
    </source>
</evidence>
<sequence>MGPHQRCKTQSKTGSEAIRRRGTGSIMVGCRREVTLSRERLERQEGGRVFAMAKRSVVVKSEFRTLVRDLDSYFWVQEDVKLNGLVLTDFNSILYFQDSVSITHEAAVDRSSFKPTMSDMDANNHSNQTMSDMDANEQSNQNEEHGTPSSQQEEEIIKNKYGGIVPKKPPLLSKDNERAYFDSADWALGKQGGDAQKPKGPLEALRPKLQPTPQQQVRSRSAYASNNNEDSMRKGAFVFGMRGGHLALNGSEDLIITQTASAR</sequence>
<feature type="region of interest" description="Disordered" evidence="3">
    <location>
        <begin position="189"/>
        <end position="229"/>
    </location>
</feature>
<dbReference type="EMBL" id="CP136895">
    <property type="protein sequence ID" value="WOL10990.1"/>
    <property type="molecule type" value="Genomic_DNA"/>
</dbReference>
<keyword evidence="5" id="KW-1185">Reference proteome</keyword>
<evidence type="ECO:0000313" key="5">
    <source>
        <dbReference type="Proteomes" id="UP001327560"/>
    </source>
</evidence>
<dbReference type="AlphaFoldDB" id="A0AAQ3KLW2"/>
<gene>
    <name evidence="4" type="ORF">Cni_G19751</name>
</gene>
<name>A0AAQ3KLW2_9LILI</name>
<dbReference type="PANTHER" id="PTHR10358">
    <property type="entry name" value="ENDOSULFINE"/>
    <property type="match status" value="1"/>
</dbReference>
<dbReference type="PANTHER" id="PTHR10358:SF6">
    <property type="entry name" value="ENDOSULFINE, ISOFORM A"/>
    <property type="match status" value="1"/>
</dbReference>
<dbReference type="Proteomes" id="UP001327560">
    <property type="component" value="Chromosome 6"/>
</dbReference>
<comment type="similarity">
    <text evidence="1 2">Belongs to the endosulfine family.</text>
</comment>
<feature type="region of interest" description="Disordered" evidence="3">
    <location>
        <begin position="113"/>
        <end position="153"/>
    </location>
</feature>
<reference evidence="4 5" key="1">
    <citation type="submission" date="2023-10" db="EMBL/GenBank/DDBJ databases">
        <title>Chromosome-scale genome assembly provides insights into flower coloration mechanisms of Canna indica.</title>
        <authorList>
            <person name="Li C."/>
        </authorList>
    </citation>
    <scope>NUCLEOTIDE SEQUENCE [LARGE SCALE GENOMIC DNA]</scope>
    <source>
        <tissue evidence="4">Flower</tissue>
    </source>
</reference>
<proteinExistence type="inferred from homology"/>